<evidence type="ECO:0000313" key="3">
    <source>
        <dbReference type="Proteomes" id="UP000266841"/>
    </source>
</evidence>
<dbReference type="EMBL" id="AGNL01025612">
    <property type="protein sequence ID" value="EJK58315.1"/>
    <property type="molecule type" value="Genomic_DNA"/>
</dbReference>
<dbReference type="Proteomes" id="UP000266841">
    <property type="component" value="Unassembled WGS sequence"/>
</dbReference>
<protein>
    <submittedName>
        <fullName evidence="2">Uncharacterized protein</fullName>
    </submittedName>
</protein>
<comment type="caution">
    <text evidence="2">The sequence shown here is derived from an EMBL/GenBank/DDBJ whole genome shotgun (WGS) entry which is preliminary data.</text>
</comment>
<evidence type="ECO:0000313" key="2">
    <source>
        <dbReference type="EMBL" id="EJK58315.1"/>
    </source>
</evidence>
<proteinExistence type="predicted"/>
<accession>K0RZ42</accession>
<feature type="region of interest" description="Disordered" evidence="1">
    <location>
        <begin position="1"/>
        <end position="130"/>
    </location>
</feature>
<dbReference type="AlphaFoldDB" id="K0RZ42"/>
<feature type="region of interest" description="Disordered" evidence="1">
    <location>
        <begin position="188"/>
        <end position="213"/>
    </location>
</feature>
<reference evidence="2 3" key="1">
    <citation type="journal article" date="2012" name="Genome Biol.">
        <title>Genome and low-iron response of an oceanic diatom adapted to chronic iron limitation.</title>
        <authorList>
            <person name="Lommer M."/>
            <person name="Specht M."/>
            <person name="Roy A.S."/>
            <person name="Kraemer L."/>
            <person name="Andreson R."/>
            <person name="Gutowska M.A."/>
            <person name="Wolf J."/>
            <person name="Bergner S.V."/>
            <person name="Schilhabel M.B."/>
            <person name="Klostermeier U.C."/>
            <person name="Beiko R.G."/>
            <person name="Rosenstiel P."/>
            <person name="Hippler M."/>
            <person name="Laroche J."/>
        </authorList>
    </citation>
    <scope>NUCLEOTIDE SEQUENCE [LARGE SCALE GENOMIC DNA]</scope>
    <source>
        <strain evidence="2 3">CCMP1005</strain>
    </source>
</reference>
<gene>
    <name evidence="2" type="ORF">THAOC_21575</name>
</gene>
<sequence length="234" mass="25089">MAFPSVPGHTPDPFPSQQPSRSVIPGGAGGRPTQARTQPRERRRWMRSDEHQRPQTPPSPTTLPHCRSQPQPNKPDSARREKGALAGAGSTEADGVAARCTAVPATMSERMKPVDRPGNEPAGAPAQNDGAAVAGGAAVAAAAAGVVDRSADEVAIYRYLERLLNEGHERMEGDRFLAWHVQGEALSAKGAGRANARTKRRQKGKKKEEEPSYHNPLWLKMSAQLIVHSFGFGA</sequence>
<evidence type="ECO:0000256" key="1">
    <source>
        <dbReference type="SAM" id="MobiDB-lite"/>
    </source>
</evidence>
<keyword evidence="3" id="KW-1185">Reference proteome</keyword>
<organism evidence="2 3">
    <name type="scientific">Thalassiosira oceanica</name>
    <name type="common">Marine diatom</name>
    <dbReference type="NCBI Taxonomy" id="159749"/>
    <lineage>
        <taxon>Eukaryota</taxon>
        <taxon>Sar</taxon>
        <taxon>Stramenopiles</taxon>
        <taxon>Ochrophyta</taxon>
        <taxon>Bacillariophyta</taxon>
        <taxon>Coscinodiscophyceae</taxon>
        <taxon>Thalassiosirophycidae</taxon>
        <taxon>Thalassiosirales</taxon>
        <taxon>Thalassiosiraceae</taxon>
        <taxon>Thalassiosira</taxon>
    </lineage>
</organism>
<feature type="non-terminal residue" evidence="2">
    <location>
        <position position="234"/>
    </location>
</feature>
<name>K0RZ42_THAOC</name>
<feature type="compositionally biased region" description="Basic and acidic residues" evidence="1">
    <location>
        <begin position="109"/>
        <end position="118"/>
    </location>
</feature>
<feature type="compositionally biased region" description="Basic residues" evidence="1">
    <location>
        <begin position="196"/>
        <end position="205"/>
    </location>
</feature>